<dbReference type="KEGG" id="mbw:MSBRW_0058"/>
<dbReference type="Proteomes" id="UP000033038">
    <property type="component" value="Chromosome"/>
</dbReference>
<evidence type="ECO:0000256" key="1">
    <source>
        <dbReference type="ARBA" id="ARBA00022434"/>
    </source>
</evidence>
<name>A0A0E3LKD1_METBA</name>
<proteinExistence type="predicted"/>
<dbReference type="InterPro" id="IPR009078">
    <property type="entry name" value="Ferritin-like_SF"/>
</dbReference>
<organism evidence="4 5">
    <name type="scientific">Methanosarcina barkeri str. Wiesmoor</name>
    <dbReference type="NCBI Taxonomy" id="1434109"/>
    <lineage>
        <taxon>Archaea</taxon>
        <taxon>Methanobacteriati</taxon>
        <taxon>Methanobacteriota</taxon>
        <taxon>Stenosarchaea group</taxon>
        <taxon>Methanomicrobia</taxon>
        <taxon>Methanosarcinales</taxon>
        <taxon>Methanosarcinaceae</taxon>
        <taxon>Methanosarcina</taxon>
    </lineage>
</organism>
<keyword evidence="2" id="KW-0408">Iron</keyword>
<dbReference type="InterPro" id="IPR009040">
    <property type="entry name" value="Ferritin-like_diiron"/>
</dbReference>
<dbReference type="GO" id="GO:0006879">
    <property type="term" value="P:intracellular iron ion homeostasis"/>
    <property type="evidence" value="ECO:0007669"/>
    <property type="project" value="UniProtKB-KW"/>
</dbReference>
<sequence>MKGNEKIIESLNARLTEELTAVNQYFVHAEMCENCNYKLLGEAIEQRPIV</sequence>
<dbReference type="SUPFAM" id="SSF47240">
    <property type="entry name" value="Ferritin-like"/>
    <property type="match status" value="1"/>
</dbReference>
<dbReference type="HOGENOM" id="CLU_3113033_0_0_2"/>
<protein>
    <submittedName>
        <fullName evidence="4">Bacterioferritin (Cytochrome b1)</fullName>
    </submittedName>
</protein>
<dbReference type="PRINTS" id="PR00601">
    <property type="entry name" value="BACFERRITIN"/>
</dbReference>
<dbReference type="InterPro" id="IPR008331">
    <property type="entry name" value="Ferritin_DPS_dom"/>
</dbReference>
<feature type="domain" description="Ferritin-like diiron" evidence="3">
    <location>
        <begin position="1"/>
        <end position="50"/>
    </location>
</feature>
<gene>
    <name evidence="4" type="ORF">MSBRW_0058</name>
</gene>
<evidence type="ECO:0000256" key="2">
    <source>
        <dbReference type="ARBA" id="ARBA00023004"/>
    </source>
</evidence>
<dbReference type="GO" id="GO:0008199">
    <property type="term" value="F:ferric iron binding"/>
    <property type="evidence" value="ECO:0007669"/>
    <property type="project" value="InterPro"/>
</dbReference>
<evidence type="ECO:0000259" key="3">
    <source>
        <dbReference type="PROSITE" id="PS50905"/>
    </source>
</evidence>
<dbReference type="Gene3D" id="1.20.1260.10">
    <property type="match status" value="1"/>
</dbReference>
<reference evidence="4 5" key="1">
    <citation type="submission" date="2014-07" db="EMBL/GenBank/DDBJ databases">
        <title>Methanogenic archaea and the global carbon cycle.</title>
        <authorList>
            <person name="Henriksen J.R."/>
            <person name="Luke J."/>
            <person name="Reinhart S."/>
            <person name="Benedict M.N."/>
            <person name="Youngblut N.D."/>
            <person name="Metcalf M.E."/>
            <person name="Whitaker R.J."/>
            <person name="Metcalf W.W."/>
        </authorList>
    </citation>
    <scope>NUCLEOTIDE SEQUENCE [LARGE SCALE GENOMIC DNA]</scope>
    <source>
        <strain evidence="4 5">Wiesmoor</strain>
    </source>
</reference>
<dbReference type="PROSITE" id="PS50905">
    <property type="entry name" value="FERRITIN_LIKE"/>
    <property type="match status" value="1"/>
</dbReference>
<dbReference type="PROSITE" id="PS00549">
    <property type="entry name" value="BACTERIOFERRITIN"/>
    <property type="match status" value="1"/>
</dbReference>
<dbReference type="InterPro" id="IPR002024">
    <property type="entry name" value="Bacterioferritin"/>
</dbReference>
<keyword evidence="1" id="KW-0409">Iron storage</keyword>
<dbReference type="Pfam" id="PF00210">
    <property type="entry name" value="Ferritin"/>
    <property type="match status" value="1"/>
</dbReference>
<dbReference type="PATRIC" id="fig|1434109.4.peg.50"/>
<evidence type="ECO:0000313" key="4">
    <source>
        <dbReference type="EMBL" id="AKB49311.1"/>
    </source>
</evidence>
<dbReference type="InterPro" id="IPR012347">
    <property type="entry name" value="Ferritin-like"/>
</dbReference>
<accession>A0A0E3LKD1</accession>
<dbReference type="AlphaFoldDB" id="A0A0E3LKD1"/>
<dbReference type="GO" id="GO:0006826">
    <property type="term" value="P:iron ion transport"/>
    <property type="evidence" value="ECO:0007669"/>
    <property type="project" value="InterPro"/>
</dbReference>
<evidence type="ECO:0000313" key="5">
    <source>
        <dbReference type="Proteomes" id="UP000033038"/>
    </source>
</evidence>
<dbReference type="EMBL" id="CP009526">
    <property type="protein sequence ID" value="AKB49311.1"/>
    <property type="molecule type" value="Genomic_DNA"/>
</dbReference>